<organism evidence="2">
    <name type="scientific">viral metagenome</name>
    <dbReference type="NCBI Taxonomy" id="1070528"/>
    <lineage>
        <taxon>unclassified sequences</taxon>
        <taxon>metagenomes</taxon>
        <taxon>organismal metagenomes</taxon>
    </lineage>
</organism>
<name>A0A6M3L0S7_9ZZZZ</name>
<evidence type="ECO:0000313" key="2">
    <source>
        <dbReference type="EMBL" id="QJA87402.1"/>
    </source>
</evidence>
<gene>
    <name evidence="2" type="ORF">MM415B02999_0006</name>
</gene>
<dbReference type="InterPro" id="IPR006528">
    <property type="entry name" value="Phage_head_morphogenesis_dom"/>
</dbReference>
<evidence type="ECO:0000259" key="1">
    <source>
        <dbReference type="Pfam" id="PF04233"/>
    </source>
</evidence>
<accession>A0A6M3L0S7</accession>
<sequence>MPKQKQSKIDTRLPVIKRQDATGTGGLRRSYQSNIYSLFNTYAEKLKPRINRLLNRVGNQGFIKEFLEKLDDTQNVVINAGAPKIINEHITRSYTRGKQVAANNPRLRRDTILIDSKLSRTDNMALEDLKTRNFILIKNAGETMKNRLLQTMTEDIRQGKSIEEMAKHIQENIVDIGRSKSRTIARTEIAYSYNSAIAKTYQDANIERWQWLSALGYSTCQECMSKHGNIYNWDDEQPPIHPNCLCTIYPIIERET</sequence>
<protein>
    <submittedName>
        <fullName evidence="2">Putative capsid morphogenesis protein</fullName>
    </submittedName>
</protein>
<dbReference type="EMBL" id="MT142703">
    <property type="protein sequence ID" value="QJA87402.1"/>
    <property type="molecule type" value="Genomic_DNA"/>
</dbReference>
<feature type="domain" description="Phage head morphogenesis" evidence="1">
    <location>
        <begin position="149"/>
        <end position="248"/>
    </location>
</feature>
<dbReference type="NCBIfam" id="TIGR01641">
    <property type="entry name" value="phageSPP1_gp7"/>
    <property type="match status" value="1"/>
</dbReference>
<reference evidence="2" key="1">
    <citation type="submission" date="2020-03" db="EMBL/GenBank/DDBJ databases">
        <title>The deep terrestrial virosphere.</title>
        <authorList>
            <person name="Holmfeldt K."/>
            <person name="Nilsson E."/>
            <person name="Simone D."/>
            <person name="Lopez-Fernandez M."/>
            <person name="Wu X."/>
            <person name="de Brujin I."/>
            <person name="Lundin D."/>
            <person name="Andersson A."/>
            <person name="Bertilsson S."/>
            <person name="Dopson M."/>
        </authorList>
    </citation>
    <scope>NUCLEOTIDE SEQUENCE</scope>
    <source>
        <strain evidence="2">MM415B02999</strain>
    </source>
</reference>
<proteinExistence type="predicted"/>
<dbReference type="Pfam" id="PF04233">
    <property type="entry name" value="Phage_Mu_F"/>
    <property type="match status" value="1"/>
</dbReference>
<dbReference type="AlphaFoldDB" id="A0A6M3L0S7"/>